<dbReference type="GO" id="GO:0006605">
    <property type="term" value="P:protein targeting"/>
    <property type="evidence" value="ECO:0007669"/>
    <property type="project" value="UniProtKB-UniRule"/>
</dbReference>
<protein>
    <recommendedName>
        <fullName evidence="9 10">Protein translocase subunit SecY</fullName>
    </recommendedName>
</protein>
<feature type="transmembrane region" description="Helical" evidence="10">
    <location>
        <begin position="262"/>
        <end position="283"/>
    </location>
</feature>
<feature type="transmembrane region" description="Helical" evidence="10">
    <location>
        <begin position="205"/>
        <end position="225"/>
    </location>
</feature>
<sequence length="435" mass="47696">MRKFLATFKRIFFIPELRSRILTTIGLLLVFRLGAFIVLPGIDATRIAGKAKGILGLLDIFLGGAFSNVSIFGLGVVPYISASIAVQLLTVAVPYFQKIQREGQAGRKTLSNITKALTIVIAMIQSASYLAATVSTDSIMISKPLFYILSLFILPAGTMACMWIGDRITDKGIGNGVSMLIMIGIVSSLPGAFFEEFVLRGSRGLLIFIFEIFALFLIVVSVVMFTQATRRIPLQYAKQMATSGGIYSGQRQYIPLKLNSSGVMPIIFAQVLMFLPALVSNFFANKSEKMAMVSRIFGDFTTWQYNLVFSILIIAFTYFYTAISINPMQIADDMKRGSSFIPGIKPGKPTASFIDDILSKITLPGSLFLAIIAILPGLAYMAGLSKGFSRFFGGTSLLIMVGVVLDSLQQIESYLLMHHYDHMMDSGRIQGRSQI</sequence>
<dbReference type="RefSeq" id="WP_012472387.1">
    <property type="nucleotide sequence ID" value="NC_010830.1"/>
</dbReference>
<feature type="transmembrane region" description="Helical" evidence="10">
    <location>
        <begin position="172"/>
        <end position="193"/>
    </location>
</feature>
<evidence type="ECO:0000313" key="13">
    <source>
        <dbReference type="Proteomes" id="UP000001227"/>
    </source>
</evidence>
<evidence type="ECO:0000256" key="2">
    <source>
        <dbReference type="ARBA" id="ARBA00005751"/>
    </source>
</evidence>
<accession>B3EUK3</accession>
<comment type="subunit">
    <text evidence="10">Component of the Sec protein translocase complex. Heterotrimer consisting of SecY, SecE and SecG subunits. The heterotrimers can form oligomers, although 1 heterotrimer is thought to be able to translocate proteins. Interacts with the ribosome. Interacts with SecDF, and other proteins may be involved. Interacts with SecA.</text>
</comment>
<dbReference type="PROSITE" id="PS00755">
    <property type="entry name" value="SECY_1"/>
    <property type="match status" value="1"/>
</dbReference>
<dbReference type="HOGENOM" id="CLU_030313_0_0_10"/>
<dbReference type="Gene3D" id="1.10.3370.10">
    <property type="entry name" value="SecY subunit domain"/>
    <property type="match status" value="1"/>
</dbReference>
<dbReference type="HAMAP" id="MF_01465">
    <property type="entry name" value="SecY"/>
    <property type="match status" value="1"/>
</dbReference>
<proteinExistence type="inferred from homology"/>
<dbReference type="KEGG" id="aas:Aasi_0177"/>
<keyword evidence="5 10" id="KW-0653">Protein transport</keyword>
<dbReference type="EMBL" id="CP001102">
    <property type="protein sequence ID" value="ACE05622.1"/>
    <property type="molecule type" value="Genomic_DNA"/>
</dbReference>
<dbReference type="Proteomes" id="UP000001227">
    <property type="component" value="Chromosome"/>
</dbReference>
<keyword evidence="3 10" id="KW-0813">Transport</keyword>
<evidence type="ECO:0000256" key="6">
    <source>
        <dbReference type="ARBA" id="ARBA00022989"/>
    </source>
</evidence>
<dbReference type="SUPFAM" id="SSF103491">
    <property type="entry name" value="Preprotein translocase SecY subunit"/>
    <property type="match status" value="1"/>
</dbReference>
<evidence type="ECO:0000313" key="12">
    <source>
        <dbReference type="EMBL" id="ACE05622.1"/>
    </source>
</evidence>
<evidence type="ECO:0000256" key="8">
    <source>
        <dbReference type="ARBA" id="ARBA00023136"/>
    </source>
</evidence>
<keyword evidence="6 10" id="KW-1133">Transmembrane helix</keyword>
<dbReference type="STRING" id="452471.Aasi_0177"/>
<organism evidence="12 13">
    <name type="scientific">Amoebophilus asiaticus (strain 5a2)</name>
    <dbReference type="NCBI Taxonomy" id="452471"/>
    <lineage>
        <taxon>Bacteria</taxon>
        <taxon>Pseudomonadati</taxon>
        <taxon>Bacteroidota</taxon>
        <taxon>Cytophagia</taxon>
        <taxon>Cytophagales</taxon>
        <taxon>Amoebophilaceae</taxon>
        <taxon>Candidatus Amoebophilus</taxon>
    </lineage>
</organism>
<dbReference type="AlphaFoldDB" id="B3EUK3"/>
<dbReference type="PIRSF" id="PIRSF004557">
    <property type="entry name" value="SecY"/>
    <property type="match status" value="1"/>
</dbReference>
<keyword evidence="13" id="KW-1185">Reference proteome</keyword>
<feature type="transmembrane region" description="Helical" evidence="10">
    <location>
        <begin position="79"/>
        <end position="96"/>
    </location>
</feature>
<dbReference type="GO" id="GO:0043952">
    <property type="term" value="P:protein transport by the Sec complex"/>
    <property type="evidence" value="ECO:0007669"/>
    <property type="project" value="UniProtKB-UniRule"/>
</dbReference>
<evidence type="ECO:0000256" key="1">
    <source>
        <dbReference type="ARBA" id="ARBA00004141"/>
    </source>
</evidence>
<evidence type="ECO:0000256" key="10">
    <source>
        <dbReference type="HAMAP-Rule" id="MF_01465"/>
    </source>
</evidence>
<feature type="transmembrane region" description="Helical" evidence="10">
    <location>
        <begin position="146"/>
        <end position="165"/>
    </location>
</feature>
<dbReference type="NCBIfam" id="TIGR00967">
    <property type="entry name" value="3a0501s007"/>
    <property type="match status" value="1"/>
</dbReference>
<feature type="transmembrane region" description="Helical" evidence="10">
    <location>
        <begin position="361"/>
        <end position="382"/>
    </location>
</feature>
<keyword evidence="10" id="KW-0997">Cell inner membrane</keyword>
<feature type="transmembrane region" description="Helical" evidence="10">
    <location>
        <begin position="303"/>
        <end position="325"/>
    </location>
</feature>
<keyword evidence="7 10" id="KW-0811">Translocation</keyword>
<dbReference type="InterPro" id="IPR026593">
    <property type="entry name" value="SecY"/>
</dbReference>
<keyword evidence="8 10" id="KW-0472">Membrane</keyword>
<dbReference type="Pfam" id="PF00344">
    <property type="entry name" value="SecY"/>
    <property type="match status" value="1"/>
</dbReference>
<comment type="function">
    <text evidence="10">The central subunit of the protein translocation channel SecYEG. Consists of two halves formed by TMs 1-5 and 6-10. These two domains form a lateral gate at the front which open onto the bilayer between TMs 2 and 7, and are clamped together by SecE at the back. The channel is closed by both a pore ring composed of hydrophobic SecY resides and a short helix (helix 2A) on the extracellular side of the membrane which forms a plug. The plug probably moves laterally to allow the channel to open. The ring and the pore may move independently.</text>
</comment>
<evidence type="ECO:0000256" key="7">
    <source>
        <dbReference type="ARBA" id="ARBA00023010"/>
    </source>
</evidence>
<comment type="similarity">
    <text evidence="2 10 11">Belongs to the SecY/SEC61-alpha family.</text>
</comment>
<dbReference type="InterPro" id="IPR030659">
    <property type="entry name" value="SecY_CS"/>
</dbReference>
<dbReference type="InterPro" id="IPR023201">
    <property type="entry name" value="SecY_dom_sf"/>
</dbReference>
<dbReference type="PANTHER" id="PTHR10906">
    <property type="entry name" value="SECY/SEC61-ALPHA FAMILY MEMBER"/>
    <property type="match status" value="1"/>
</dbReference>
<dbReference type="PRINTS" id="PR00303">
    <property type="entry name" value="SECYTRNLCASE"/>
</dbReference>
<dbReference type="OrthoDB" id="9809248at2"/>
<feature type="transmembrane region" description="Helical" evidence="10">
    <location>
        <begin position="116"/>
        <end position="134"/>
    </location>
</feature>
<evidence type="ECO:0000256" key="4">
    <source>
        <dbReference type="ARBA" id="ARBA00022692"/>
    </source>
</evidence>
<keyword evidence="10" id="KW-1003">Cell membrane</keyword>
<dbReference type="FunFam" id="1.10.3370.10:FF:000001">
    <property type="entry name" value="Preprotein translocase subunit SecY"/>
    <property type="match status" value="1"/>
</dbReference>
<comment type="caution">
    <text evidence="10">Lacks conserved residue(s) required for the propagation of feature annotation.</text>
</comment>
<evidence type="ECO:0000256" key="11">
    <source>
        <dbReference type="RuleBase" id="RU004349"/>
    </source>
</evidence>
<gene>
    <name evidence="10" type="primary">secY</name>
    <name evidence="12" type="ordered locus">Aasi_0177</name>
</gene>
<evidence type="ECO:0000256" key="9">
    <source>
        <dbReference type="ARBA" id="ARBA00039733"/>
    </source>
</evidence>
<feature type="transmembrane region" description="Helical" evidence="10">
    <location>
        <begin position="20"/>
        <end position="42"/>
    </location>
</feature>
<dbReference type="GO" id="GO:0005886">
    <property type="term" value="C:plasma membrane"/>
    <property type="evidence" value="ECO:0007669"/>
    <property type="project" value="UniProtKB-SubCell"/>
</dbReference>
<keyword evidence="4 10" id="KW-0812">Transmembrane</keyword>
<evidence type="ECO:0000256" key="5">
    <source>
        <dbReference type="ARBA" id="ARBA00022927"/>
    </source>
</evidence>
<evidence type="ECO:0000256" key="3">
    <source>
        <dbReference type="ARBA" id="ARBA00022448"/>
    </source>
</evidence>
<name>B3EUK3_AMOA5</name>
<dbReference type="InterPro" id="IPR002208">
    <property type="entry name" value="SecY/SEC61-alpha"/>
</dbReference>
<dbReference type="GO" id="GO:0065002">
    <property type="term" value="P:intracellular protein transmembrane transport"/>
    <property type="evidence" value="ECO:0007669"/>
    <property type="project" value="UniProtKB-UniRule"/>
</dbReference>
<comment type="subcellular location">
    <subcellularLocation>
        <location evidence="10">Cell inner membrane</location>
        <topology evidence="10">Multi-pass membrane protein</topology>
    </subcellularLocation>
    <subcellularLocation>
        <location evidence="1">Membrane</location>
        <topology evidence="1">Multi-pass membrane protein</topology>
    </subcellularLocation>
</comment>
<reference evidence="12 13" key="1">
    <citation type="journal article" date="2010" name="J. Bacteriol.">
        <title>The genome of the amoeba symbiont 'Candidatus Amoebophilus asiaticus' reveals common mechanisms for host cell interaction among amoeba-associated bacteria.</title>
        <authorList>
            <person name="Schmitz-Esser S."/>
            <person name="Tischler P."/>
            <person name="Arnold R."/>
            <person name="Montanaro J."/>
            <person name="Wagner M."/>
            <person name="Rattei T."/>
            <person name="Horn M."/>
        </authorList>
    </citation>
    <scope>NUCLEOTIDE SEQUENCE [LARGE SCALE GENOMIC DNA]</scope>
    <source>
        <strain evidence="12 13">5a2</strain>
    </source>
</reference>
<dbReference type="eggNOG" id="COG0201">
    <property type="taxonomic scope" value="Bacteria"/>
</dbReference>